<dbReference type="EMBL" id="SELW01000039">
    <property type="protein sequence ID" value="TID31229.1"/>
    <property type="molecule type" value="Genomic_DNA"/>
</dbReference>
<keyword evidence="5" id="KW-0010">Activator</keyword>
<keyword evidence="6" id="KW-0804">Transcription</keyword>
<dbReference type="InterPro" id="IPR014801">
    <property type="entry name" value="Mediator_Med5_fun"/>
</dbReference>
<evidence type="ECO:0000256" key="1">
    <source>
        <dbReference type="ARBA" id="ARBA00004123"/>
    </source>
</evidence>
<reference evidence="9 10" key="1">
    <citation type="journal article" date="2019" name="Front. Genet.">
        <title>Whole-Genome Sequencing of the Opportunistic Yeast Pathogen Candida inconspicua Uncovers Its Hybrid Origin.</title>
        <authorList>
            <person name="Mixao V."/>
            <person name="Hansen A.P."/>
            <person name="Saus E."/>
            <person name="Boekhout T."/>
            <person name="Lass-Florl C."/>
            <person name="Gabaldon T."/>
        </authorList>
    </citation>
    <scope>NUCLEOTIDE SEQUENCE [LARGE SCALE GENOMIC DNA]</scope>
    <source>
        <strain evidence="9 10">CBS 180</strain>
    </source>
</reference>
<organism evidence="9 10">
    <name type="scientific">Pichia inconspicua</name>
    <dbReference type="NCBI Taxonomy" id="52247"/>
    <lineage>
        <taxon>Eukaryota</taxon>
        <taxon>Fungi</taxon>
        <taxon>Dikarya</taxon>
        <taxon>Ascomycota</taxon>
        <taxon>Saccharomycotina</taxon>
        <taxon>Pichiomycetes</taxon>
        <taxon>Pichiales</taxon>
        <taxon>Pichiaceae</taxon>
        <taxon>Pichia</taxon>
    </lineage>
</organism>
<comment type="similarity">
    <text evidence="2">Belongs to the Mediator complex subunit 5 family.</text>
</comment>
<comment type="caution">
    <text evidence="9">The sequence shown here is derived from an EMBL/GenBank/DDBJ whole genome shotgun (WGS) entry which is preliminary data.</text>
</comment>
<dbReference type="GO" id="GO:0006357">
    <property type="term" value="P:regulation of transcription by RNA polymerase II"/>
    <property type="evidence" value="ECO:0007669"/>
    <property type="project" value="InterPro"/>
</dbReference>
<gene>
    <name evidence="9" type="ORF">CANINC_000172</name>
</gene>
<dbReference type="OrthoDB" id="5322661at2759"/>
<evidence type="ECO:0000256" key="5">
    <source>
        <dbReference type="ARBA" id="ARBA00023159"/>
    </source>
</evidence>
<proteinExistence type="inferred from homology"/>
<keyword evidence="10" id="KW-1185">Reference proteome</keyword>
<evidence type="ECO:0000256" key="7">
    <source>
        <dbReference type="ARBA" id="ARBA00023242"/>
    </source>
</evidence>
<dbReference type="PANTHER" id="PTHR35784">
    <property type="entry name" value="MEDIATOR OF RNA POLYMERASE II TRANSCRIPTION SUBUNIT 5"/>
    <property type="match status" value="1"/>
</dbReference>
<dbReference type="AlphaFoldDB" id="A0A4T0X716"/>
<evidence type="ECO:0000256" key="4">
    <source>
        <dbReference type="ARBA" id="ARBA00023015"/>
    </source>
</evidence>
<dbReference type="GO" id="GO:0003712">
    <property type="term" value="F:transcription coregulator activity"/>
    <property type="evidence" value="ECO:0007669"/>
    <property type="project" value="InterPro"/>
</dbReference>
<keyword evidence="4" id="KW-0805">Transcription regulation</keyword>
<evidence type="ECO:0000256" key="8">
    <source>
        <dbReference type="ARBA" id="ARBA00031256"/>
    </source>
</evidence>
<evidence type="ECO:0000313" key="10">
    <source>
        <dbReference type="Proteomes" id="UP000307173"/>
    </source>
</evidence>
<evidence type="ECO:0000313" key="9">
    <source>
        <dbReference type="EMBL" id="TID31229.1"/>
    </source>
</evidence>
<comment type="subcellular location">
    <subcellularLocation>
        <location evidence="1">Nucleus</location>
    </subcellularLocation>
</comment>
<keyword evidence="7" id="KW-0539">Nucleus</keyword>
<name>A0A4T0X716_9ASCO</name>
<dbReference type="Proteomes" id="UP000307173">
    <property type="component" value="Unassembled WGS sequence"/>
</dbReference>
<protein>
    <recommendedName>
        <fullName evidence="3">Mediator of RNA polymerase II transcription subunit 5</fullName>
    </recommendedName>
    <alternativeName>
        <fullName evidence="8">Mediator complex subunit 5</fullName>
    </alternativeName>
</protein>
<dbReference type="STRING" id="52247.A0A4T0X716"/>
<evidence type="ECO:0000256" key="6">
    <source>
        <dbReference type="ARBA" id="ARBA00023163"/>
    </source>
</evidence>
<dbReference type="PANTHER" id="PTHR35784:SF1">
    <property type="entry name" value="MEDIATOR OF RNA POLYMERASE II TRANSCRIPTION SUBUNIT 5"/>
    <property type="match status" value="1"/>
</dbReference>
<sequence>MEIDALPCIEVDTTFNSFDEFLSDSLRKNYSPEEFFTLFQEFKSGKRENTTEQNYASLFRDLDKSATQRSYVLQLFVKSDIENSCHELINFFKIISSQIPLKDNILVLMLMNQAQNTFSWKAYSQNTEFLQVLAEYATKLTTEYDHSTQQKRLIFLFVKFLTNFFMNPPENGLNDVFVHAASHFADSLSANALITEHRLLQKHLTEYNVIAIKHGFVTQKYSGLPLQTQNLPSRGERGGNSRSFKIQKIIWLSHRVLIENVGLDAQFTSDFKSLIKLSNLSTLESLPMFVIELLTTAFDCLQLSSPENSHIWKDYIVSKIPLFFKNELKLNQLKVEKAFSTFLSDHPKIIEIYRPILRDMEKSFIYLELLKPTSLKMTPFFEPNLKFSLDELNHEFTHKFLECNPEFTSIEEIGIETYLEKINTSIILKQKFCQLAIESLNSFVLTGDSLRLRRLLISLCINFEILDNVLLFDSPKKIVSLLLKFLSNNVTNAPESTNMNVAQKILNQSDQPEITMDYDIGSDDSSNVQEHLSDIATVFIITQFFLERYKIIVKYDEFDEYSIALSLLSGFKLITTKKDGFKEISEVTITDKTYNTWISSMFDASNSEGISDSLVQMSTPFEYSILIPRIVSEAVLCNSIGWLDNEALSGGLEYLHEKFLVGWLSFVVQEIVNLFGSYEKENVLPVAEKALKQILTVSDTESIDIKVLVKICKNINNNLLWNNFPSLREDLVQPAKSITFDDAITDLLKFVSLNDRKELDEKLLTFDIKLIWNQLLSEKLPVEFIFEKLVDLSINHGTNSEICRDAIAFILVTFAKWKLPDDISTTWAEALHLLNDSKDNFVDLLFNRKPQVLNIIGSIETDIVNNKQQDEDPESSFFGFIQDPEMEERITPVEVNSGSKPGLDLYGYNLVVLAYQNKGNETFDTFVRSLMDYLN</sequence>
<evidence type="ECO:0000256" key="2">
    <source>
        <dbReference type="ARBA" id="ARBA00008782"/>
    </source>
</evidence>
<dbReference type="GO" id="GO:0016592">
    <property type="term" value="C:mediator complex"/>
    <property type="evidence" value="ECO:0007669"/>
    <property type="project" value="InterPro"/>
</dbReference>
<evidence type="ECO:0000256" key="3">
    <source>
        <dbReference type="ARBA" id="ARBA00020628"/>
    </source>
</evidence>
<accession>A0A4T0X716</accession>